<feature type="domain" description="Histidine kinase/HSP90-like ATPase" evidence="10">
    <location>
        <begin position="302"/>
        <end position="390"/>
    </location>
</feature>
<evidence type="ECO:0000256" key="2">
    <source>
        <dbReference type="ARBA" id="ARBA00012438"/>
    </source>
</evidence>
<dbReference type="CDD" id="cd16917">
    <property type="entry name" value="HATPase_UhpB-NarQ-NarX-like"/>
    <property type="match status" value="1"/>
</dbReference>
<dbReference type="Gene3D" id="3.30.565.10">
    <property type="entry name" value="Histidine kinase-like ATPase, C-terminal domain"/>
    <property type="match status" value="1"/>
</dbReference>
<keyword evidence="3" id="KW-0597">Phosphoprotein</keyword>
<dbReference type="GO" id="GO:0005524">
    <property type="term" value="F:ATP binding"/>
    <property type="evidence" value="ECO:0007669"/>
    <property type="project" value="UniProtKB-KW"/>
</dbReference>
<evidence type="ECO:0000256" key="4">
    <source>
        <dbReference type="ARBA" id="ARBA00022679"/>
    </source>
</evidence>
<keyword evidence="9" id="KW-0472">Membrane</keyword>
<dbReference type="Proteomes" id="UP001206128">
    <property type="component" value="Unassembled WGS sequence"/>
</dbReference>
<evidence type="ECO:0000259" key="11">
    <source>
        <dbReference type="Pfam" id="PF07730"/>
    </source>
</evidence>
<dbReference type="Pfam" id="PF02518">
    <property type="entry name" value="HATPase_c"/>
    <property type="match status" value="1"/>
</dbReference>
<proteinExistence type="predicted"/>
<dbReference type="RefSeq" id="WP_253771816.1">
    <property type="nucleotide sequence ID" value="NZ_JAMTCK010000006.1"/>
</dbReference>
<evidence type="ECO:0000256" key="6">
    <source>
        <dbReference type="ARBA" id="ARBA00022777"/>
    </source>
</evidence>
<evidence type="ECO:0000256" key="3">
    <source>
        <dbReference type="ARBA" id="ARBA00022553"/>
    </source>
</evidence>
<gene>
    <name evidence="12" type="ORF">LX83_003062</name>
</gene>
<evidence type="ECO:0000256" key="7">
    <source>
        <dbReference type="ARBA" id="ARBA00022840"/>
    </source>
</evidence>
<sequence>MANRGSPLPPPGRWRREAAVVAAAFLICLLGGVLHVDGTVAPPLPPAYLIAAVSSAMLLARHRAPVATTMATAVCGVLVAPLGLLPNPLIVAPAVISAYSLAVRRDRWVAVAVLVPSVVLLVALLPFVEADFSWEDASRLVVVAASPLVAAAFGRSTRHRRAYLAVVEERARRAEESRDRQARQKVAEERVRIARELHDLVAHQITLANAQATVAAHFFDSNPEQTRTSLAELVRTTRNALDELRATVGLLRQPDDAAEPTGPAPELAQVPALLESFRRAGLAVSMHEDGTARPLPPAVDLTAYRIIQEALTNVTKHAPTGSAQVRLAWHRDHVAVTVTDDGGGSRTQPERPPGYGLIGLRERATAVGGTLTAGARAQGGFVVAARLPLPAAENTARRTDGATTSEGG</sequence>
<keyword evidence="7" id="KW-0067">ATP-binding</keyword>
<comment type="caution">
    <text evidence="12">The sequence shown here is derived from an EMBL/GenBank/DDBJ whole genome shotgun (WGS) entry which is preliminary data.</text>
</comment>
<dbReference type="SUPFAM" id="SSF55874">
    <property type="entry name" value="ATPase domain of HSP90 chaperone/DNA topoisomerase II/histidine kinase"/>
    <property type="match status" value="1"/>
</dbReference>
<keyword evidence="5" id="KW-0547">Nucleotide-binding</keyword>
<dbReference type="GO" id="GO:0016020">
    <property type="term" value="C:membrane"/>
    <property type="evidence" value="ECO:0007669"/>
    <property type="project" value="InterPro"/>
</dbReference>
<dbReference type="InterPro" id="IPR003594">
    <property type="entry name" value="HATPase_dom"/>
</dbReference>
<protein>
    <recommendedName>
        <fullName evidence="2">histidine kinase</fullName>
        <ecNumber evidence="2">2.7.13.3</ecNumber>
    </recommendedName>
</protein>
<evidence type="ECO:0000313" key="13">
    <source>
        <dbReference type="Proteomes" id="UP001206128"/>
    </source>
</evidence>
<reference evidence="12" key="1">
    <citation type="submission" date="2022-06" db="EMBL/GenBank/DDBJ databases">
        <title>Genomic Encyclopedia of Archaeal and Bacterial Type Strains, Phase II (KMG-II): from individual species to whole genera.</title>
        <authorList>
            <person name="Goeker M."/>
        </authorList>
    </citation>
    <scope>NUCLEOTIDE SEQUENCE</scope>
    <source>
        <strain evidence="12">DSM 43935</strain>
    </source>
</reference>
<feature type="transmembrane region" description="Helical" evidence="9">
    <location>
        <begin position="108"/>
        <end position="125"/>
    </location>
</feature>
<keyword evidence="4" id="KW-0808">Transferase</keyword>
<dbReference type="InterPro" id="IPR011712">
    <property type="entry name" value="Sig_transdc_His_kin_sub3_dim/P"/>
</dbReference>
<organism evidence="12 13">
    <name type="scientific">Goodfellowiella coeruleoviolacea</name>
    <dbReference type="NCBI Taxonomy" id="334858"/>
    <lineage>
        <taxon>Bacteria</taxon>
        <taxon>Bacillati</taxon>
        <taxon>Actinomycetota</taxon>
        <taxon>Actinomycetes</taxon>
        <taxon>Pseudonocardiales</taxon>
        <taxon>Pseudonocardiaceae</taxon>
        <taxon>Goodfellowiella</taxon>
    </lineage>
</organism>
<accession>A0AAE3GEC4</accession>
<dbReference type="GO" id="GO:0046983">
    <property type="term" value="F:protein dimerization activity"/>
    <property type="evidence" value="ECO:0007669"/>
    <property type="project" value="InterPro"/>
</dbReference>
<dbReference type="Gene3D" id="1.20.5.1930">
    <property type="match status" value="1"/>
</dbReference>
<evidence type="ECO:0000256" key="1">
    <source>
        <dbReference type="ARBA" id="ARBA00000085"/>
    </source>
</evidence>
<dbReference type="EMBL" id="JAMTCK010000006">
    <property type="protein sequence ID" value="MCP2166203.1"/>
    <property type="molecule type" value="Genomic_DNA"/>
</dbReference>
<dbReference type="PANTHER" id="PTHR24421">
    <property type="entry name" value="NITRATE/NITRITE SENSOR PROTEIN NARX-RELATED"/>
    <property type="match status" value="1"/>
</dbReference>
<keyword evidence="6 12" id="KW-0418">Kinase</keyword>
<dbReference type="EC" id="2.7.13.3" evidence="2"/>
<keyword evidence="9" id="KW-0812">Transmembrane</keyword>
<keyword evidence="13" id="KW-1185">Reference proteome</keyword>
<dbReference type="InterPro" id="IPR036890">
    <property type="entry name" value="HATPase_C_sf"/>
</dbReference>
<dbReference type="GO" id="GO:0000155">
    <property type="term" value="F:phosphorelay sensor kinase activity"/>
    <property type="evidence" value="ECO:0007669"/>
    <property type="project" value="InterPro"/>
</dbReference>
<comment type="catalytic activity">
    <reaction evidence="1">
        <text>ATP + protein L-histidine = ADP + protein N-phospho-L-histidine.</text>
        <dbReference type="EC" id="2.7.13.3"/>
    </reaction>
</comment>
<evidence type="ECO:0000256" key="9">
    <source>
        <dbReference type="SAM" id="Phobius"/>
    </source>
</evidence>
<keyword evidence="8" id="KW-0902">Two-component regulatory system</keyword>
<name>A0AAE3GEC4_9PSEU</name>
<dbReference type="InterPro" id="IPR050482">
    <property type="entry name" value="Sensor_HK_TwoCompSys"/>
</dbReference>
<feature type="transmembrane region" description="Helical" evidence="9">
    <location>
        <begin position="70"/>
        <end position="96"/>
    </location>
</feature>
<feature type="domain" description="Signal transduction histidine kinase subgroup 3 dimerisation and phosphoacceptor" evidence="11">
    <location>
        <begin position="189"/>
        <end position="255"/>
    </location>
</feature>
<dbReference type="PANTHER" id="PTHR24421:SF10">
    <property type="entry name" value="NITRATE_NITRITE SENSOR PROTEIN NARQ"/>
    <property type="match status" value="1"/>
</dbReference>
<evidence type="ECO:0000313" key="12">
    <source>
        <dbReference type="EMBL" id="MCP2166203.1"/>
    </source>
</evidence>
<dbReference type="AlphaFoldDB" id="A0AAE3GEC4"/>
<feature type="transmembrane region" description="Helical" evidence="9">
    <location>
        <begin position="18"/>
        <end position="36"/>
    </location>
</feature>
<evidence type="ECO:0000259" key="10">
    <source>
        <dbReference type="Pfam" id="PF02518"/>
    </source>
</evidence>
<evidence type="ECO:0000256" key="5">
    <source>
        <dbReference type="ARBA" id="ARBA00022741"/>
    </source>
</evidence>
<keyword evidence="9" id="KW-1133">Transmembrane helix</keyword>
<dbReference type="Pfam" id="PF07730">
    <property type="entry name" value="HisKA_3"/>
    <property type="match status" value="1"/>
</dbReference>
<evidence type="ECO:0000256" key="8">
    <source>
        <dbReference type="ARBA" id="ARBA00023012"/>
    </source>
</evidence>